<dbReference type="Proteomes" id="UP001153709">
    <property type="component" value="Chromosome 2"/>
</dbReference>
<keyword evidence="1" id="KW-0472">Membrane</keyword>
<dbReference type="EMBL" id="OU898277">
    <property type="protein sequence ID" value="CAH1260404.1"/>
    <property type="molecule type" value="Genomic_DNA"/>
</dbReference>
<sequence length="212" mass="24322">MDVYMLITIFVLGIDNTASFELDVQQETGNCNCSWKIRNIHYKKGNEYFVVNSKERPESGKQIKEIKYESHSTGEVFEITKGYYTEKEFVICMDNLVDNEEYTLSVNYSTDDGCPNCTTSIKFRTPEKLRRNIPVFVGIVASVSLIIIAMCFYNIRSKCIYRYIQEIKRLPLLRSCGVTAPEVNVCSSSRRCTINSIYLPIEHQKLGSVNTV</sequence>
<keyword evidence="4" id="KW-1185">Reference proteome</keyword>
<evidence type="ECO:0000256" key="1">
    <source>
        <dbReference type="SAM" id="Phobius"/>
    </source>
</evidence>
<dbReference type="AlphaFoldDB" id="A0A9P0DUY3"/>
<evidence type="ECO:0000256" key="2">
    <source>
        <dbReference type="SAM" id="SignalP"/>
    </source>
</evidence>
<evidence type="ECO:0000313" key="4">
    <source>
        <dbReference type="Proteomes" id="UP001153709"/>
    </source>
</evidence>
<keyword evidence="2" id="KW-0732">Signal</keyword>
<feature type="transmembrane region" description="Helical" evidence="1">
    <location>
        <begin position="133"/>
        <end position="155"/>
    </location>
</feature>
<feature type="signal peptide" evidence="2">
    <location>
        <begin position="1"/>
        <end position="19"/>
    </location>
</feature>
<name>A0A9P0DUY3_DIABA</name>
<organism evidence="3 4">
    <name type="scientific">Diabrotica balteata</name>
    <name type="common">Banded cucumber beetle</name>
    <dbReference type="NCBI Taxonomy" id="107213"/>
    <lineage>
        <taxon>Eukaryota</taxon>
        <taxon>Metazoa</taxon>
        <taxon>Ecdysozoa</taxon>
        <taxon>Arthropoda</taxon>
        <taxon>Hexapoda</taxon>
        <taxon>Insecta</taxon>
        <taxon>Pterygota</taxon>
        <taxon>Neoptera</taxon>
        <taxon>Endopterygota</taxon>
        <taxon>Coleoptera</taxon>
        <taxon>Polyphaga</taxon>
        <taxon>Cucujiformia</taxon>
        <taxon>Chrysomeloidea</taxon>
        <taxon>Chrysomelidae</taxon>
        <taxon>Galerucinae</taxon>
        <taxon>Diabroticina</taxon>
        <taxon>Diabroticites</taxon>
        <taxon>Diabrotica</taxon>
    </lineage>
</organism>
<keyword evidence="1" id="KW-1133">Transmembrane helix</keyword>
<keyword evidence="1" id="KW-0812">Transmembrane</keyword>
<proteinExistence type="predicted"/>
<dbReference type="OrthoDB" id="6664762at2759"/>
<protein>
    <submittedName>
        <fullName evidence="3">Uncharacterized protein</fullName>
    </submittedName>
</protein>
<accession>A0A9P0DUY3</accession>
<gene>
    <name evidence="3" type="ORF">DIABBA_LOCUS3528</name>
</gene>
<reference evidence="3" key="1">
    <citation type="submission" date="2022-01" db="EMBL/GenBank/DDBJ databases">
        <authorList>
            <person name="King R."/>
        </authorList>
    </citation>
    <scope>NUCLEOTIDE SEQUENCE</scope>
</reference>
<evidence type="ECO:0000313" key="3">
    <source>
        <dbReference type="EMBL" id="CAH1260404.1"/>
    </source>
</evidence>
<feature type="chain" id="PRO_5040306586" evidence="2">
    <location>
        <begin position="20"/>
        <end position="212"/>
    </location>
</feature>